<dbReference type="Gene3D" id="2.70.150.10">
    <property type="entry name" value="Calcium-transporting ATPase, cytoplasmic transduction domain A"/>
    <property type="match status" value="1"/>
</dbReference>
<feature type="transmembrane region" description="Helical" evidence="1">
    <location>
        <begin position="63"/>
        <end position="96"/>
    </location>
</feature>
<dbReference type="AlphaFoldDB" id="A0A501XS59"/>
<accession>A0A501XS59</accession>
<dbReference type="RefSeq" id="WP_140927238.1">
    <property type="nucleotide sequence ID" value="NZ_VFSU01000014.1"/>
</dbReference>
<dbReference type="InterPro" id="IPR004014">
    <property type="entry name" value="ATPase_P-typ_cation-transptr_N"/>
</dbReference>
<feature type="domain" description="Cation-transporting P-type ATPase N-terminal" evidence="2">
    <location>
        <begin position="7"/>
        <end position="79"/>
    </location>
</feature>
<dbReference type="InterPro" id="IPR023298">
    <property type="entry name" value="ATPase_P-typ_TM_dom_sf"/>
</dbReference>
<evidence type="ECO:0000259" key="2">
    <source>
        <dbReference type="SMART" id="SM00831"/>
    </source>
</evidence>
<protein>
    <recommendedName>
        <fullName evidence="2">Cation-transporting P-type ATPase N-terminal domain-containing protein</fullName>
    </recommendedName>
</protein>
<organism evidence="3 4">
    <name type="scientific">Sandaracinobacter neustonicus</name>
    <dbReference type="NCBI Taxonomy" id="1715348"/>
    <lineage>
        <taxon>Bacteria</taxon>
        <taxon>Pseudomonadati</taxon>
        <taxon>Pseudomonadota</taxon>
        <taxon>Alphaproteobacteria</taxon>
        <taxon>Sphingomonadales</taxon>
        <taxon>Sphingosinicellaceae</taxon>
        <taxon>Sandaracinobacter</taxon>
    </lineage>
</organism>
<dbReference type="SMART" id="SM00831">
    <property type="entry name" value="Cation_ATPase_N"/>
    <property type="match status" value="1"/>
</dbReference>
<evidence type="ECO:0000313" key="4">
    <source>
        <dbReference type="Proteomes" id="UP000319897"/>
    </source>
</evidence>
<dbReference type="OrthoDB" id="391538at2"/>
<dbReference type="Proteomes" id="UP000319897">
    <property type="component" value="Unassembled WGS sequence"/>
</dbReference>
<gene>
    <name evidence="3" type="ORF">FJQ54_04525</name>
</gene>
<comment type="caution">
    <text evidence="3">The sequence shown here is derived from an EMBL/GenBank/DDBJ whole genome shotgun (WGS) entry which is preliminary data.</text>
</comment>
<proteinExistence type="predicted"/>
<keyword evidence="1" id="KW-1133">Transmembrane helix</keyword>
<keyword evidence="1" id="KW-0472">Membrane</keyword>
<keyword evidence="4" id="KW-1185">Reference proteome</keyword>
<dbReference type="Pfam" id="PF00690">
    <property type="entry name" value="Cation_ATPase_N"/>
    <property type="match status" value="1"/>
</dbReference>
<dbReference type="EMBL" id="VFSU01000014">
    <property type="protein sequence ID" value="TPE63054.1"/>
    <property type="molecule type" value="Genomic_DNA"/>
</dbReference>
<name>A0A501XS59_9SPHN</name>
<sequence length="116" mass="12117">MTTETPAWHALSGEDALSALDSNRVGTHAEAVQRFERHGPNALPIAAGVHPIMRFLAQFNSALTYFLMTAAFAAGLLGHLVDAVVIAIVVLVNAVVGFAHEGSPSLAQKLGEGAIM</sequence>
<dbReference type="Gene3D" id="1.20.1110.10">
    <property type="entry name" value="Calcium-transporting ATPase, transmembrane domain"/>
    <property type="match status" value="1"/>
</dbReference>
<dbReference type="SUPFAM" id="SSF81665">
    <property type="entry name" value="Calcium ATPase, transmembrane domain M"/>
    <property type="match status" value="1"/>
</dbReference>
<reference evidence="3 4" key="1">
    <citation type="submission" date="2019-06" db="EMBL/GenBank/DDBJ databases">
        <authorList>
            <person name="Lee I."/>
            <person name="Jang G.I."/>
            <person name="Hwang C.Y."/>
        </authorList>
    </citation>
    <scope>NUCLEOTIDE SEQUENCE [LARGE SCALE GENOMIC DNA]</scope>
    <source>
        <strain evidence="3 4">PAMC 28131</strain>
    </source>
</reference>
<evidence type="ECO:0000313" key="3">
    <source>
        <dbReference type="EMBL" id="TPE63054.1"/>
    </source>
</evidence>
<evidence type="ECO:0000256" key="1">
    <source>
        <dbReference type="SAM" id="Phobius"/>
    </source>
</evidence>
<keyword evidence="1" id="KW-0812">Transmembrane</keyword>